<name>A0AAU1I4W2_9ACTN</name>
<dbReference type="EMBL" id="CP108140">
    <property type="protein sequence ID" value="WTP88761.1"/>
    <property type="molecule type" value="Genomic_DNA"/>
</dbReference>
<sequence>MVMVTAEELERVEAEAEAAASGLKDAARRYAGSPGSSDAYDRHQEAIGRADHAAVRARLLREVWAEQQAVREARAAEGEVAAEQLAGKVEGLVASRGKAVTAVVEAAGAMARALAALEAHDVLVRAVGAELEKRGLRSVAGEATGANLDGSAWICGVKWPLVDVGGVLVHCLVEEVARVYPRHPLGRVVVRPYGGLSAAGGRDAVLGLVRSERGR</sequence>
<protein>
    <submittedName>
        <fullName evidence="1">Uncharacterized protein</fullName>
    </submittedName>
</protein>
<proteinExistence type="predicted"/>
<organism evidence="1">
    <name type="scientific">Streptomyces sp. NBC_00180</name>
    <dbReference type="NCBI Taxonomy" id="2903632"/>
    <lineage>
        <taxon>Bacteria</taxon>
        <taxon>Bacillati</taxon>
        <taxon>Actinomycetota</taxon>
        <taxon>Actinomycetes</taxon>
        <taxon>Kitasatosporales</taxon>
        <taxon>Streptomycetaceae</taxon>
        <taxon>Streptomyces</taxon>
    </lineage>
</organism>
<reference evidence="1" key="1">
    <citation type="submission" date="2022-10" db="EMBL/GenBank/DDBJ databases">
        <title>The complete genomes of actinobacterial strains from the NBC collection.</title>
        <authorList>
            <person name="Joergensen T.S."/>
            <person name="Alvarez Arevalo M."/>
            <person name="Sterndorff E.B."/>
            <person name="Faurdal D."/>
            <person name="Vuksanovic O."/>
            <person name="Mourched A.-S."/>
            <person name="Charusanti P."/>
            <person name="Shaw S."/>
            <person name="Blin K."/>
            <person name="Weber T."/>
        </authorList>
    </citation>
    <scope>NUCLEOTIDE SEQUENCE</scope>
    <source>
        <strain evidence="1">NBC 00180</strain>
    </source>
</reference>
<accession>A0AAU1I4W2</accession>
<gene>
    <name evidence="1" type="ORF">OG477_26935</name>
</gene>
<dbReference type="AlphaFoldDB" id="A0AAU1I4W2"/>
<evidence type="ECO:0000313" key="1">
    <source>
        <dbReference type="EMBL" id="WTP88761.1"/>
    </source>
</evidence>